<keyword evidence="3" id="KW-1185">Reference proteome</keyword>
<dbReference type="Proteomes" id="UP000784294">
    <property type="component" value="Unassembled WGS sequence"/>
</dbReference>
<evidence type="ECO:0000313" key="3">
    <source>
        <dbReference type="Proteomes" id="UP000784294"/>
    </source>
</evidence>
<protein>
    <submittedName>
        <fullName evidence="2">Uncharacterized protein</fullName>
    </submittedName>
</protein>
<accession>A0A3S5BAY4</accession>
<feature type="region of interest" description="Disordered" evidence="1">
    <location>
        <begin position="68"/>
        <end position="107"/>
    </location>
</feature>
<feature type="region of interest" description="Disordered" evidence="1">
    <location>
        <begin position="1"/>
        <end position="25"/>
    </location>
</feature>
<comment type="caution">
    <text evidence="2">The sequence shown here is derived from an EMBL/GenBank/DDBJ whole genome shotgun (WGS) entry which is preliminary data.</text>
</comment>
<reference evidence="2" key="1">
    <citation type="submission" date="2018-11" db="EMBL/GenBank/DDBJ databases">
        <authorList>
            <consortium name="Pathogen Informatics"/>
        </authorList>
    </citation>
    <scope>NUCLEOTIDE SEQUENCE</scope>
</reference>
<evidence type="ECO:0000256" key="1">
    <source>
        <dbReference type="SAM" id="MobiDB-lite"/>
    </source>
</evidence>
<gene>
    <name evidence="2" type="ORF">PXEA_LOCUS32464</name>
</gene>
<organism evidence="2 3">
    <name type="scientific">Protopolystoma xenopodis</name>
    <dbReference type="NCBI Taxonomy" id="117903"/>
    <lineage>
        <taxon>Eukaryota</taxon>
        <taxon>Metazoa</taxon>
        <taxon>Spiralia</taxon>
        <taxon>Lophotrochozoa</taxon>
        <taxon>Platyhelminthes</taxon>
        <taxon>Monogenea</taxon>
        <taxon>Polyopisthocotylea</taxon>
        <taxon>Polystomatidea</taxon>
        <taxon>Polystomatidae</taxon>
        <taxon>Protopolystoma</taxon>
    </lineage>
</organism>
<name>A0A3S5BAY4_9PLAT</name>
<proteinExistence type="predicted"/>
<dbReference type="EMBL" id="CAAALY010259814">
    <property type="protein sequence ID" value="VEL39024.1"/>
    <property type="molecule type" value="Genomic_DNA"/>
</dbReference>
<evidence type="ECO:0000313" key="2">
    <source>
        <dbReference type="EMBL" id="VEL39024.1"/>
    </source>
</evidence>
<feature type="compositionally biased region" description="Basic and acidic residues" evidence="1">
    <location>
        <begin position="68"/>
        <end position="78"/>
    </location>
</feature>
<feature type="compositionally biased region" description="Basic and acidic residues" evidence="1">
    <location>
        <begin position="10"/>
        <end position="22"/>
    </location>
</feature>
<feature type="non-terminal residue" evidence="2">
    <location>
        <position position="137"/>
    </location>
</feature>
<sequence>MRQPQSGGWWHDRLRRGGEGRESGLVGRLGGVREVEMRRKRYVGPSARTAGLGGVAERHGLEELHSLDASVRRSRSDHSPATTGLPGPEPEIEQSVMSPTASKSRRRVSGAAFLKTDVQQFAHFDSKEVRPFLCKFP</sequence>
<dbReference type="AlphaFoldDB" id="A0A3S5BAY4"/>